<dbReference type="SMART" id="SM00333">
    <property type="entry name" value="TUDOR"/>
    <property type="match status" value="1"/>
</dbReference>
<dbReference type="OrthoDB" id="6506958at2759"/>
<keyword evidence="8" id="KW-0067">ATP-binding</keyword>
<dbReference type="PANTHER" id="PTHR22655:SF2">
    <property type="entry name" value="ATP-DEPENDENT RNA HELICASE TDRD12-RELATED"/>
    <property type="match status" value="1"/>
</dbReference>
<dbReference type="Proteomes" id="UP000285301">
    <property type="component" value="Unassembled WGS sequence"/>
</dbReference>
<keyword evidence="6" id="KW-0378">Hydrolase</keyword>
<dbReference type="PANTHER" id="PTHR22655">
    <property type="entry name" value="ATP-DEPENDENT RNA HELICASE TDRD12-RELATED"/>
    <property type="match status" value="1"/>
</dbReference>
<evidence type="ECO:0000256" key="4">
    <source>
        <dbReference type="ARBA" id="ARBA00022741"/>
    </source>
</evidence>
<dbReference type="GO" id="GO:0007283">
    <property type="term" value="P:spermatogenesis"/>
    <property type="evidence" value="ECO:0007669"/>
    <property type="project" value="UniProtKB-KW"/>
</dbReference>
<evidence type="ECO:0000256" key="11">
    <source>
        <dbReference type="ARBA" id="ARBA00023254"/>
    </source>
</evidence>
<dbReference type="EC" id="3.6.4.13" evidence="1"/>
<dbReference type="GO" id="GO:0003724">
    <property type="term" value="F:RNA helicase activity"/>
    <property type="evidence" value="ECO:0007669"/>
    <property type="project" value="UniProtKB-EC"/>
</dbReference>
<keyword evidence="3" id="KW-0677">Repeat</keyword>
<keyword evidence="9" id="KW-0744">Spermatogenesis</keyword>
<protein>
    <recommendedName>
        <fullName evidence="1">RNA helicase</fullName>
        <ecNumber evidence="1">3.6.4.13</ecNumber>
    </recommendedName>
</protein>
<organism evidence="15 16">
    <name type="scientific">Dinothrombium tinctorium</name>
    <dbReference type="NCBI Taxonomy" id="1965070"/>
    <lineage>
        <taxon>Eukaryota</taxon>
        <taxon>Metazoa</taxon>
        <taxon>Ecdysozoa</taxon>
        <taxon>Arthropoda</taxon>
        <taxon>Chelicerata</taxon>
        <taxon>Arachnida</taxon>
        <taxon>Acari</taxon>
        <taxon>Acariformes</taxon>
        <taxon>Trombidiformes</taxon>
        <taxon>Prostigmata</taxon>
        <taxon>Anystina</taxon>
        <taxon>Parasitengona</taxon>
        <taxon>Trombidioidea</taxon>
        <taxon>Trombidiidae</taxon>
        <taxon>Dinothrombium</taxon>
    </lineage>
</organism>
<evidence type="ECO:0000256" key="8">
    <source>
        <dbReference type="ARBA" id="ARBA00022840"/>
    </source>
</evidence>
<dbReference type="GO" id="GO:0005737">
    <property type="term" value="C:cytoplasm"/>
    <property type="evidence" value="ECO:0007669"/>
    <property type="project" value="UniProtKB-ARBA"/>
</dbReference>
<dbReference type="GO" id="GO:0005524">
    <property type="term" value="F:ATP binding"/>
    <property type="evidence" value="ECO:0007669"/>
    <property type="project" value="UniProtKB-KW"/>
</dbReference>
<dbReference type="PROSITE" id="PS50304">
    <property type="entry name" value="TUDOR"/>
    <property type="match status" value="1"/>
</dbReference>
<keyword evidence="16" id="KW-1185">Reference proteome</keyword>
<feature type="domain" description="Tudor" evidence="14">
    <location>
        <begin position="686"/>
        <end position="745"/>
    </location>
</feature>
<dbReference type="SUPFAM" id="SSF52540">
    <property type="entry name" value="P-loop containing nucleoside triphosphate hydrolases"/>
    <property type="match status" value="2"/>
</dbReference>
<keyword evidence="4" id="KW-0547">Nucleotide-binding</keyword>
<dbReference type="GO" id="GO:0051321">
    <property type="term" value="P:meiotic cell cycle"/>
    <property type="evidence" value="ECO:0007669"/>
    <property type="project" value="UniProtKB-KW"/>
</dbReference>
<dbReference type="Gene3D" id="3.40.50.300">
    <property type="entry name" value="P-loop containing nucleotide triphosphate hydrolases"/>
    <property type="match status" value="2"/>
</dbReference>
<dbReference type="SUPFAM" id="SSF63748">
    <property type="entry name" value="Tudor/PWWP/MBT"/>
    <property type="match status" value="2"/>
</dbReference>
<evidence type="ECO:0000256" key="2">
    <source>
        <dbReference type="ARBA" id="ARBA00022473"/>
    </source>
</evidence>
<name>A0A3S3S3Q8_9ACAR</name>
<feature type="coiled-coil region" evidence="13">
    <location>
        <begin position="880"/>
        <end position="911"/>
    </location>
</feature>
<evidence type="ECO:0000256" key="6">
    <source>
        <dbReference type="ARBA" id="ARBA00022801"/>
    </source>
</evidence>
<gene>
    <name evidence="15" type="ORF">B4U79_17652</name>
</gene>
<evidence type="ECO:0000313" key="15">
    <source>
        <dbReference type="EMBL" id="RWS09954.1"/>
    </source>
</evidence>
<dbReference type="Pfam" id="PF00270">
    <property type="entry name" value="DEAD"/>
    <property type="match status" value="1"/>
</dbReference>
<dbReference type="InterPro" id="IPR035437">
    <property type="entry name" value="SNase_OB-fold_sf"/>
</dbReference>
<keyword evidence="7 15" id="KW-0347">Helicase</keyword>
<evidence type="ECO:0000256" key="1">
    <source>
        <dbReference type="ARBA" id="ARBA00012552"/>
    </source>
</evidence>
<dbReference type="AlphaFoldDB" id="A0A3S3S3Q8"/>
<keyword evidence="5" id="KW-0221">Differentiation</keyword>
<dbReference type="GO" id="GO:0003676">
    <property type="term" value="F:nucleic acid binding"/>
    <property type="evidence" value="ECO:0007669"/>
    <property type="project" value="InterPro"/>
</dbReference>
<dbReference type="GO" id="GO:0042078">
    <property type="term" value="P:germ-line stem cell division"/>
    <property type="evidence" value="ECO:0007669"/>
    <property type="project" value="TreeGrafter"/>
</dbReference>
<evidence type="ECO:0000256" key="13">
    <source>
        <dbReference type="SAM" id="Coils"/>
    </source>
</evidence>
<evidence type="ECO:0000256" key="9">
    <source>
        <dbReference type="ARBA" id="ARBA00022871"/>
    </source>
</evidence>
<reference evidence="15 16" key="1">
    <citation type="journal article" date="2018" name="Gigascience">
        <title>Genomes of trombidid mites reveal novel predicted allergens and laterally-transferred genes associated with secondary metabolism.</title>
        <authorList>
            <person name="Dong X."/>
            <person name="Chaisiri K."/>
            <person name="Xia D."/>
            <person name="Armstrong S.D."/>
            <person name="Fang Y."/>
            <person name="Donnelly M.J."/>
            <person name="Kadowaki T."/>
            <person name="McGarry J.W."/>
            <person name="Darby A.C."/>
            <person name="Makepeace B.L."/>
        </authorList>
    </citation>
    <scope>NUCLEOTIDE SEQUENCE [LARGE SCALE GENOMIC DNA]</scope>
    <source>
        <strain evidence="15">UoL-WK</strain>
    </source>
</reference>
<dbReference type="Gene3D" id="2.30.30.140">
    <property type="match status" value="1"/>
</dbReference>
<evidence type="ECO:0000256" key="10">
    <source>
        <dbReference type="ARBA" id="ARBA00023158"/>
    </source>
</evidence>
<sequence>MPSPIQSQIWPSVLDGRSICCVASSKAGKTMAYLVPLMQYLRQQNRFEKRNRCHNNSNQPKVIIICSGFKVTRDVFFQALKVKGDSEFPTLAEIYNCFHYEKIVDKEILISTPSPLLRLIESNWTKEVETFKETQYRPVVVFGNYFEASIANNVNNRVIFVSDESNRGDELLKLLNSLKDIMKNIAVVCRNHCEAIEILQLLSRINIRVYVIDEKTESFKYLSIINQWSNYHSVLIITDQILKSCNRIISKINSTHCLVHYNLPQTKGDFNTRYQLISETIRSPELRKMCTTYIILGPENKLQFFQIYKCLRRIKQEISGEMKAFKKSISRKLCQNYLSFGYCPLKKYFCVLRHSFEASEKANENLPTDGQIKGLITHVVSANEFYMVIEEHRNADHQWQKVDKIATLQQIKQSMETLKKRRNSVKNVIIDEIYAIVVTEKNVVENNVNGNHKNVRNCKSQIQMIINEAFHRVKVLELVENGNKENNVIVKILHIDLGYVTHCKLSDLIELPLHLKQIAPLAHKMYLWGVKPLDNELEWHEKITNIFKKIVMAQNIAYITAWIRLQLNGVFWVDSMKIVTKLKALKVEALSCKPAEVLIEKKFAENNNRQLPNFNNDRERILQKWKCDAQKSLIQNAHLEDTTMVYLSFFKTLHEFYVRNVSFQPCLADLEADISNSITKLVKVKYFFIGLICIVFYEKDNIYNRVRIVDINEDEQIDVYFVDHGETLKVSKDCCFQIDEKFITRLPFQAIKCKLNGIVGNVEPDVVFDYTRLENESFKLILAKKISKENDTNIVRLYVEDEEFEENIRFSLLSKWLFQNKFVEYTSSEEANAEPFMFLAKEEEEEIEEENSMIQLFDFEEFAKSLMKAEENDVKRTPKVESRRKQLMRALQKVQKKKEKVEMEEKEESDEGSPTVMINVPYAPGDFDYEYVQDILPYDPADLDTDEESEHEIFDFDPDYELNSELDMILNNAPKV</sequence>
<evidence type="ECO:0000256" key="3">
    <source>
        <dbReference type="ARBA" id="ARBA00022737"/>
    </source>
</evidence>
<accession>A0A3S3S3Q8</accession>
<dbReference type="GO" id="GO:0016787">
    <property type="term" value="F:hydrolase activity"/>
    <property type="evidence" value="ECO:0007669"/>
    <property type="project" value="UniProtKB-KW"/>
</dbReference>
<evidence type="ECO:0000256" key="12">
    <source>
        <dbReference type="ARBA" id="ARBA00047984"/>
    </source>
</evidence>
<evidence type="ECO:0000313" key="16">
    <source>
        <dbReference type="Proteomes" id="UP000285301"/>
    </source>
</evidence>
<dbReference type="InterPro" id="IPR002999">
    <property type="entry name" value="Tudor"/>
</dbReference>
<dbReference type="Gene3D" id="2.40.50.90">
    <property type="match status" value="1"/>
</dbReference>
<dbReference type="GO" id="GO:0031047">
    <property type="term" value="P:regulatory ncRNA-mediated gene silencing"/>
    <property type="evidence" value="ECO:0007669"/>
    <property type="project" value="UniProtKB-KW"/>
</dbReference>
<dbReference type="CDD" id="cd20379">
    <property type="entry name" value="Tudor_dTUD-like"/>
    <property type="match status" value="1"/>
</dbReference>
<dbReference type="Pfam" id="PF00567">
    <property type="entry name" value="TUDOR"/>
    <property type="match status" value="1"/>
</dbReference>
<dbReference type="InterPro" id="IPR011545">
    <property type="entry name" value="DEAD/DEAH_box_helicase_dom"/>
</dbReference>
<evidence type="ECO:0000259" key="14">
    <source>
        <dbReference type="PROSITE" id="PS50304"/>
    </source>
</evidence>
<dbReference type="EMBL" id="NCKU01002276">
    <property type="protein sequence ID" value="RWS09954.1"/>
    <property type="molecule type" value="Genomic_DNA"/>
</dbReference>
<keyword evidence="10" id="KW-0943">RNA-mediated gene silencing</keyword>
<evidence type="ECO:0000256" key="5">
    <source>
        <dbReference type="ARBA" id="ARBA00022782"/>
    </source>
</evidence>
<keyword evidence="13" id="KW-0175">Coiled coil</keyword>
<proteinExistence type="predicted"/>
<dbReference type="STRING" id="1965070.A0A3S3S3Q8"/>
<evidence type="ECO:0000256" key="7">
    <source>
        <dbReference type="ARBA" id="ARBA00022806"/>
    </source>
</evidence>
<keyword evidence="2" id="KW-0217">Developmental protein</keyword>
<dbReference type="InterPro" id="IPR027417">
    <property type="entry name" value="P-loop_NTPase"/>
</dbReference>
<comment type="catalytic activity">
    <reaction evidence="12">
        <text>ATP + H2O = ADP + phosphate + H(+)</text>
        <dbReference type="Rhea" id="RHEA:13065"/>
        <dbReference type="ChEBI" id="CHEBI:15377"/>
        <dbReference type="ChEBI" id="CHEBI:15378"/>
        <dbReference type="ChEBI" id="CHEBI:30616"/>
        <dbReference type="ChEBI" id="CHEBI:43474"/>
        <dbReference type="ChEBI" id="CHEBI:456216"/>
        <dbReference type="EC" id="3.6.4.13"/>
    </reaction>
</comment>
<keyword evidence="11" id="KW-0469">Meiosis</keyword>
<comment type="caution">
    <text evidence="15">The sequence shown here is derived from an EMBL/GenBank/DDBJ whole genome shotgun (WGS) entry which is preliminary data.</text>
</comment>